<dbReference type="EMBL" id="JAWWNJ010000026">
    <property type="protein sequence ID" value="KAK7029826.1"/>
    <property type="molecule type" value="Genomic_DNA"/>
</dbReference>
<feature type="compositionally biased region" description="Low complexity" evidence="1">
    <location>
        <begin position="1"/>
        <end position="20"/>
    </location>
</feature>
<sequence>MKNHSPLLSSAASTSSFQSFDTVQKAPSTAATSVADSDDHRWSEEKDLLTFSTAKLSECSPDIQSPDSPTDAFDNRSQILTITASVAPTAAVTPGTMQFFQQNHDFLFTDPNFYPSRPGRGRTQTSLNSGCWMGDFAFDPYTSFAHAHMWAKGMETKEMPRDDVSDEGFFEGHQFAGMDNEFNLPSRFSGTTTSTSNFVNVEREFDEASADWSTLEAPDTPGYHHPTAVPLHPLMFWSAEIITIRPAPRRPRPPRPTLPARGRLLPSAPRLRTLSRVRSLPKIARNITGRWKKTSDGAGWVWIDVKERSTSA</sequence>
<comment type="caution">
    <text evidence="2">The sequence shown here is derived from an EMBL/GenBank/DDBJ whole genome shotgun (WGS) entry which is preliminary data.</text>
</comment>
<dbReference type="AlphaFoldDB" id="A0AAW0BU69"/>
<reference evidence="2 3" key="1">
    <citation type="journal article" date="2024" name="J Genomics">
        <title>Draft genome sequencing and assembly of Favolaschia claudopus CIRM-BRFM 2984 isolated from oak limbs.</title>
        <authorList>
            <person name="Navarro D."/>
            <person name="Drula E."/>
            <person name="Chaduli D."/>
            <person name="Cazenave R."/>
            <person name="Ahrendt S."/>
            <person name="Wang J."/>
            <person name="Lipzen A."/>
            <person name="Daum C."/>
            <person name="Barry K."/>
            <person name="Grigoriev I.V."/>
            <person name="Favel A."/>
            <person name="Rosso M.N."/>
            <person name="Martin F."/>
        </authorList>
    </citation>
    <scope>NUCLEOTIDE SEQUENCE [LARGE SCALE GENOMIC DNA]</scope>
    <source>
        <strain evidence="2 3">CIRM-BRFM 2984</strain>
    </source>
</reference>
<feature type="region of interest" description="Disordered" evidence="1">
    <location>
        <begin position="1"/>
        <end position="22"/>
    </location>
</feature>
<evidence type="ECO:0000256" key="1">
    <source>
        <dbReference type="SAM" id="MobiDB-lite"/>
    </source>
</evidence>
<evidence type="ECO:0000313" key="2">
    <source>
        <dbReference type="EMBL" id="KAK7029826.1"/>
    </source>
</evidence>
<name>A0AAW0BU69_9AGAR</name>
<dbReference type="Proteomes" id="UP001362999">
    <property type="component" value="Unassembled WGS sequence"/>
</dbReference>
<evidence type="ECO:0000313" key="3">
    <source>
        <dbReference type="Proteomes" id="UP001362999"/>
    </source>
</evidence>
<gene>
    <name evidence="2" type="ORF">R3P38DRAFT_3314510</name>
</gene>
<proteinExistence type="predicted"/>
<organism evidence="2 3">
    <name type="scientific">Favolaschia claudopus</name>
    <dbReference type="NCBI Taxonomy" id="2862362"/>
    <lineage>
        <taxon>Eukaryota</taxon>
        <taxon>Fungi</taxon>
        <taxon>Dikarya</taxon>
        <taxon>Basidiomycota</taxon>
        <taxon>Agaricomycotina</taxon>
        <taxon>Agaricomycetes</taxon>
        <taxon>Agaricomycetidae</taxon>
        <taxon>Agaricales</taxon>
        <taxon>Marasmiineae</taxon>
        <taxon>Mycenaceae</taxon>
        <taxon>Favolaschia</taxon>
    </lineage>
</organism>
<protein>
    <submittedName>
        <fullName evidence="2">DJ-1 protein-PfpI domain-containing protein</fullName>
    </submittedName>
</protein>
<accession>A0AAW0BU69</accession>
<keyword evidence="3" id="KW-1185">Reference proteome</keyword>